<dbReference type="STRING" id="913774.A0A0C3D9P2"/>
<dbReference type="HOGENOM" id="CLU_005679_13_3_1"/>
<dbReference type="Proteomes" id="UP000054321">
    <property type="component" value="Unassembled WGS sequence"/>
</dbReference>
<feature type="transmembrane region" description="Helical" evidence="1">
    <location>
        <begin position="342"/>
        <end position="364"/>
    </location>
</feature>
<feature type="transmembrane region" description="Helical" evidence="1">
    <location>
        <begin position="436"/>
        <end position="455"/>
    </location>
</feature>
<dbReference type="AlphaFoldDB" id="A0A0C3D9P2"/>
<dbReference type="PANTHER" id="PTHR23028:SF125">
    <property type="entry name" value="ACYLTRANSFERASE"/>
    <property type="match status" value="1"/>
</dbReference>
<dbReference type="InterPro" id="IPR050879">
    <property type="entry name" value="Acyltransferase_3"/>
</dbReference>
<name>A0A0C3D9P2_OIDMZ</name>
<feature type="transmembrane region" description="Helical" evidence="1">
    <location>
        <begin position="385"/>
        <end position="403"/>
    </location>
</feature>
<reference evidence="3 4" key="1">
    <citation type="submission" date="2014-04" db="EMBL/GenBank/DDBJ databases">
        <authorList>
            <consortium name="DOE Joint Genome Institute"/>
            <person name="Kuo A."/>
            <person name="Martino E."/>
            <person name="Perotto S."/>
            <person name="Kohler A."/>
            <person name="Nagy L.G."/>
            <person name="Floudas D."/>
            <person name="Copeland A."/>
            <person name="Barry K.W."/>
            <person name="Cichocki N."/>
            <person name="Veneault-Fourrey C."/>
            <person name="LaButti K."/>
            <person name="Lindquist E.A."/>
            <person name="Lipzen A."/>
            <person name="Lundell T."/>
            <person name="Morin E."/>
            <person name="Murat C."/>
            <person name="Sun H."/>
            <person name="Tunlid A."/>
            <person name="Henrissat B."/>
            <person name="Grigoriev I.V."/>
            <person name="Hibbett D.S."/>
            <person name="Martin F."/>
            <person name="Nordberg H.P."/>
            <person name="Cantor M.N."/>
            <person name="Hua S.X."/>
        </authorList>
    </citation>
    <scope>NUCLEOTIDE SEQUENCE [LARGE SCALE GENOMIC DNA]</scope>
    <source>
        <strain evidence="3 4">Zn</strain>
    </source>
</reference>
<evidence type="ECO:0000256" key="1">
    <source>
        <dbReference type="SAM" id="Phobius"/>
    </source>
</evidence>
<dbReference type="OrthoDB" id="5819582at2759"/>
<accession>A0A0C3D9P2</accession>
<keyword evidence="1" id="KW-0472">Membrane</keyword>
<feature type="transmembrane region" description="Helical" evidence="1">
    <location>
        <begin position="245"/>
        <end position="263"/>
    </location>
</feature>
<evidence type="ECO:0000313" key="3">
    <source>
        <dbReference type="EMBL" id="KIM98627.1"/>
    </source>
</evidence>
<dbReference type="InParanoid" id="A0A0C3D9P2"/>
<protein>
    <recommendedName>
        <fullName evidence="2">Acyltransferase 3 domain-containing protein</fullName>
    </recommendedName>
</protein>
<dbReference type="InterPro" id="IPR002656">
    <property type="entry name" value="Acyl_transf_3_dom"/>
</dbReference>
<dbReference type="Pfam" id="PF01757">
    <property type="entry name" value="Acyl_transf_3"/>
    <property type="match status" value="1"/>
</dbReference>
<dbReference type="PANTHER" id="PTHR23028">
    <property type="entry name" value="ACETYLTRANSFERASE"/>
    <property type="match status" value="1"/>
</dbReference>
<dbReference type="EMBL" id="KN832880">
    <property type="protein sequence ID" value="KIM98627.1"/>
    <property type="molecule type" value="Genomic_DNA"/>
</dbReference>
<organism evidence="3 4">
    <name type="scientific">Oidiodendron maius (strain Zn)</name>
    <dbReference type="NCBI Taxonomy" id="913774"/>
    <lineage>
        <taxon>Eukaryota</taxon>
        <taxon>Fungi</taxon>
        <taxon>Dikarya</taxon>
        <taxon>Ascomycota</taxon>
        <taxon>Pezizomycotina</taxon>
        <taxon>Leotiomycetes</taxon>
        <taxon>Leotiomycetes incertae sedis</taxon>
        <taxon>Myxotrichaceae</taxon>
        <taxon>Oidiodendron</taxon>
    </lineage>
</organism>
<proteinExistence type="predicted"/>
<keyword evidence="4" id="KW-1185">Reference proteome</keyword>
<keyword evidence="1" id="KW-0812">Transmembrane</keyword>
<keyword evidence="1" id="KW-1133">Transmembrane helix</keyword>
<evidence type="ECO:0000259" key="2">
    <source>
        <dbReference type="Pfam" id="PF01757"/>
    </source>
</evidence>
<feature type="domain" description="Acyltransferase 3" evidence="2">
    <location>
        <begin position="144"/>
        <end position="493"/>
    </location>
</feature>
<gene>
    <name evidence="3" type="ORF">OIDMADRAFT_147080</name>
</gene>
<sequence length="570" mass="65339">MLQILKCESGQWQWLAAATCASKEIHSLNGARASYTVACGCNAAIRIAWQAAPKNLKYHFVPDIRDIGDSYNSPLTPPAALGLQPLAMSSTTQNAGLLENGRYWEETTPESKHSYTSRAIRWLWDVTRSVVKMGGPRKQLRRTAYLDGLRGFAALLVYFHHHQLWAHDVSQVNMENAWGYDGKYYFATLPGIRNFFTGGHYAVTTFFVISGYVLSTKPMSLIHAGEQAKLADNLASALFRRWLRLYLPVIGTTLLYLTLWHVFDIWTIAKRENKYRDELWQWYMELKNFSFIFSGGGSPWFTYNVHVWSIPVEFKGSIVIYTAVLAFSRCTRNARLMCEVGLIWYFMYITDGWYCAAFAAGMLINDLDMLALSDNLPSFVSILKPYKTAIFYTLFVISTYLGGVPSVNFDEKVLRDSPGWYLLSFLKPQAVFDYKWFYLFWAATLIVATIPRIPWLKAFFETRFNQHLGRISYAFYLVHGPILWTLGDRLYTAVGWAHEAELQAIPNWVNRFPLPKVGPQGLEIAFILPHLILLPFTLWMGEVITRLIDEPSVKFASWFYSTMIPPIVKS</sequence>
<dbReference type="GO" id="GO:0016747">
    <property type="term" value="F:acyltransferase activity, transferring groups other than amino-acyl groups"/>
    <property type="evidence" value="ECO:0007669"/>
    <property type="project" value="InterPro"/>
</dbReference>
<evidence type="ECO:0000313" key="4">
    <source>
        <dbReference type="Proteomes" id="UP000054321"/>
    </source>
</evidence>
<reference evidence="4" key="2">
    <citation type="submission" date="2015-01" db="EMBL/GenBank/DDBJ databases">
        <title>Evolutionary Origins and Diversification of the Mycorrhizal Mutualists.</title>
        <authorList>
            <consortium name="DOE Joint Genome Institute"/>
            <consortium name="Mycorrhizal Genomics Consortium"/>
            <person name="Kohler A."/>
            <person name="Kuo A."/>
            <person name="Nagy L.G."/>
            <person name="Floudas D."/>
            <person name="Copeland A."/>
            <person name="Barry K.W."/>
            <person name="Cichocki N."/>
            <person name="Veneault-Fourrey C."/>
            <person name="LaButti K."/>
            <person name="Lindquist E.A."/>
            <person name="Lipzen A."/>
            <person name="Lundell T."/>
            <person name="Morin E."/>
            <person name="Murat C."/>
            <person name="Riley R."/>
            <person name="Ohm R."/>
            <person name="Sun H."/>
            <person name="Tunlid A."/>
            <person name="Henrissat B."/>
            <person name="Grigoriev I.V."/>
            <person name="Hibbett D.S."/>
            <person name="Martin F."/>
        </authorList>
    </citation>
    <scope>NUCLEOTIDE SEQUENCE [LARGE SCALE GENOMIC DNA]</scope>
    <source>
        <strain evidence="4">Zn</strain>
    </source>
</reference>